<dbReference type="GO" id="GO:0071972">
    <property type="term" value="F:peptidoglycan L,D-transpeptidase activity"/>
    <property type="evidence" value="ECO:0007669"/>
    <property type="project" value="TreeGrafter"/>
</dbReference>
<evidence type="ECO:0000256" key="9">
    <source>
        <dbReference type="ARBA" id="ARBA00023136"/>
    </source>
</evidence>
<dbReference type="PANTHER" id="PTHR30627">
    <property type="entry name" value="PEPTIDOGLYCAN D,D-TRANSPEPTIDASE"/>
    <property type="match status" value="1"/>
</dbReference>
<dbReference type="GO" id="GO:0008658">
    <property type="term" value="F:penicillin binding"/>
    <property type="evidence" value="ECO:0007669"/>
    <property type="project" value="InterPro"/>
</dbReference>
<dbReference type="InterPro" id="IPR050515">
    <property type="entry name" value="Beta-lactam/transpept"/>
</dbReference>
<keyword evidence="5 11" id="KW-0812">Transmembrane</keyword>
<dbReference type="Gene3D" id="3.40.710.10">
    <property type="entry name" value="DD-peptidase/beta-lactamase superfamily"/>
    <property type="match status" value="1"/>
</dbReference>
<dbReference type="Pfam" id="PF03717">
    <property type="entry name" value="PBP_dimer"/>
    <property type="match status" value="1"/>
</dbReference>
<dbReference type="SUPFAM" id="SSF56601">
    <property type="entry name" value="beta-lactamase/transpeptidase-like"/>
    <property type="match status" value="1"/>
</dbReference>
<evidence type="ECO:0000256" key="7">
    <source>
        <dbReference type="ARBA" id="ARBA00022984"/>
    </source>
</evidence>
<dbReference type="AlphaFoldDB" id="A0A9D1GKY1"/>
<reference evidence="14" key="2">
    <citation type="journal article" date="2021" name="PeerJ">
        <title>Extensive microbial diversity within the chicken gut microbiome revealed by metagenomics and culture.</title>
        <authorList>
            <person name="Gilroy R."/>
            <person name="Ravi A."/>
            <person name="Getino M."/>
            <person name="Pursley I."/>
            <person name="Horton D.L."/>
            <person name="Alikhan N.F."/>
            <person name="Baker D."/>
            <person name="Gharbi K."/>
            <person name="Hall N."/>
            <person name="Watson M."/>
            <person name="Adriaenssens E.M."/>
            <person name="Foster-Nyarko E."/>
            <person name="Jarju S."/>
            <person name="Secka A."/>
            <person name="Antonio M."/>
            <person name="Oren A."/>
            <person name="Chaudhuri R.R."/>
            <person name="La Ragione R."/>
            <person name="Hildebrand F."/>
            <person name="Pallen M.J."/>
        </authorList>
    </citation>
    <scope>NUCLEOTIDE SEQUENCE</scope>
    <source>
        <strain evidence="14">CHK123-3438</strain>
    </source>
</reference>
<dbReference type="Gene3D" id="3.90.1310.10">
    <property type="entry name" value="Penicillin-binding protein 2a (Domain 2)"/>
    <property type="match status" value="1"/>
</dbReference>
<keyword evidence="10" id="KW-0961">Cell wall biogenesis/degradation</keyword>
<dbReference type="InterPro" id="IPR012338">
    <property type="entry name" value="Beta-lactam/transpept-like"/>
</dbReference>
<dbReference type="Proteomes" id="UP000886860">
    <property type="component" value="Unassembled WGS sequence"/>
</dbReference>
<evidence type="ECO:0000259" key="13">
    <source>
        <dbReference type="Pfam" id="PF03717"/>
    </source>
</evidence>
<evidence type="ECO:0000256" key="3">
    <source>
        <dbReference type="ARBA" id="ARBA00007171"/>
    </source>
</evidence>
<evidence type="ECO:0000313" key="14">
    <source>
        <dbReference type="EMBL" id="HIT42646.1"/>
    </source>
</evidence>
<feature type="domain" description="Penicillin-binding protein transpeptidase" evidence="12">
    <location>
        <begin position="618"/>
        <end position="936"/>
    </location>
</feature>
<dbReference type="InterPro" id="IPR001460">
    <property type="entry name" value="PCN-bd_Tpept"/>
</dbReference>
<dbReference type="EMBL" id="DVKS01000187">
    <property type="protein sequence ID" value="HIT42646.1"/>
    <property type="molecule type" value="Genomic_DNA"/>
</dbReference>
<comment type="caution">
    <text evidence="14">The sequence shown here is derived from an EMBL/GenBank/DDBJ whole genome shotgun (WGS) entry which is preliminary data.</text>
</comment>
<comment type="similarity">
    <text evidence="3">Belongs to the transpeptidase family.</text>
</comment>
<dbReference type="PANTHER" id="PTHR30627:SF2">
    <property type="entry name" value="PEPTIDOGLYCAN D,D-TRANSPEPTIDASE MRDA"/>
    <property type="match status" value="1"/>
</dbReference>
<keyword evidence="9 11" id="KW-0472">Membrane</keyword>
<dbReference type="SUPFAM" id="SSF56519">
    <property type="entry name" value="Penicillin binding protein dimerisation domain"/>
    <property type="match status" value="1"/>
</dbReference>
<sequence>MFEDLREILKEFVHKVAGSRLFFLAVVFTCMFGVLAVHLFNLQIIRGEEMQNNYIQLTEETIYTPGTRGNIYDRNGKVLAYNELAYSVTVQDTGAYSTDQDMNSMLLRLVQILDKHGVDVEGKFEVGMDENGELFYTSYSETSRLGFLRDIYGLRYIDDLKEEWDDDLGKYASEVTARELFEKKKNDYGLDTLKDENGDPLALDDQTALDIVNIRYTMSLTSFQKYLSTTVATYVDDETVAEVMENTADLQGVNIEESSVRVYNDSIYFAPIIGYTGKMQTERLEELQKSNPDYDINDTVGLIGIESSMELELQGTKGYRVVSVDNRGRVQEELESVDAVAGNDVYLTVDSDLQKGIYHLIEQQLAGILVSKLVPEDNPNTENTDASSLKIPIKDAYYQLINNNVLSLSEFQAEDASATERQIQSTFESSRDRIMAQLRSELMSENATLMKDLSQDMANYMVYIYNYLSSSEVGIIDEKKIDTSSQAYLDWRADEISLRDYLYAGIADSWVDTTKLNADSKYSSADDIYNQLVDYCLEQLMNDTSFTKLIYRFLITDNVITGKQLCLALYDQGVLPDEPDQIAALQANGEAYAYTFLVDKISKIQITPAQLALDPCSGACVITDVNTGEVRALVTYPSYDNNMMSGTVDAAYFSKLRNDLSQPLYNNATQAQKAPGSTFKPITAIAGLEEGVISLGETINCTGVYNDVAQPIKCWISPGHHGPLDVVGALQNSCNFFVNEVAHRLSMDESGVYNTEKGLSILRKYASMFGLDHDSGVEITERDPQISDIDPERSAMGQGTNSFTNVQLSRYVSALANRGTVFELSLLDKVTDSDGNMIKDFTPEISSQIEIQDSTWDAVAQGMRGVIANGSAARIFRDLPIEIAGKTGTAQESTTRGNHAWFISYGPYTSPEIAVTVNIPYGYSSSNAATLAKHVYELYYGYTTLDEILDSGAIGASNVTIGD</sequence>
<keyword evidence="8 11" id="KW-1133">Transmembrane helix</keyword>
<dbReference type="GO" id="GO:0005886">
    <property type="term" value="C:plasma membrane"/>
    <property type="evidence" value="ECO:0007669"/>
    <property type="project" value="UniProtKB-SubCell"/>
</dbReference>
<feature type="domain" description="Penicillin-binding protein dimerisation" evidence="13">
    <location>
        <begin position="64"/>
        <end position="334"/>
    </location>
</feature>
<feature type="transmembrane region" description="Helical" evidence="11">
    <location>
        <begin position="21"/>
        <end position="40"/>
    </location>
</feature>
<evidence type="ECO:0000256" key="11">
    <source>
        <dbReference type="SAM" id="Phobius"/>
    </source>
</evidence>
<evidence type="ECO:0000256" key="2">
    <source>
        <dbReference type="ARBA" id="ARBA00004236"/>
    </source>
</evidence>
<dbReference type="GO" id="GO:0008360">
    <property type="term" value="P:regulation of cell shape"/>
    <property type="evidence" value="ECO:0007669"/>
    <property type="project" value="UniProtKB-KW"/>
</dbReference>
<dbReference type="InterPro" id="IPR005311">
    <property type="entry name" value="PBP_dimer"/>
</dbReference>
<evidence type="ECO:0000313" key="15">
    <source>
        <dbReference type="Proteomes" id="UP000886860"/>
    </source>
</evidence>
<comment type="subcellular location">
    <subcellularLocation>
        <location evidence="2">Cell membrane</location>
    </subcellularLocation>
    <subcellularLocation>
        <location evidence="1">Membrane</location>
        <topology evidence="1">Single-pass membrane protein</topology>
    </subcellularLocation>
</comment>
<dbReference type="InterPro" id="IPR036138">
    <property type="entry name" value="PBP_dimer_sf"/>
</dbReference>
<evidence type="ECO:0000256" key="6">
    <source>
        <dbReference type="ARBA" id="ARBA00022960"/>
    </source>
</evidence>
<proteinExistence type="inferred from homology"/>
<protein>
    <submittedName>
        <fullName evidence="14">Penicillin-binding protein</fullName>
    </submittedName>
</protein>
<reference evidence="14" key="1">
    <citation type="submission" date="2020-10" db="EMBL/GenBank/DDBJ databases">
        <authorList>
            <person name="Gilroy R."/>
        </authorList>
    </citation>
    <scope>NUCLEOTIDE SEQUENCE</scope>
    <source>
        <strain evidence="14">CHK123-3438</strain>
    </source>
</reference>
<evidence type="ECO:0000256" key="4">
    <source>
        <dbReference type="ARBA" id="ARBA00022475"/>
    </source>
</evidence>
<accession>A0A9D1GKY1</accession>
<dbReference type="GO" id="GO:0009252">
    <property type="term" value="P:peptidoglycan biosynthetic process"/>
    <property type="evidence" value="ECO:0007669"/>
    <property type="project" value="UniProtKB-KW"/>
</dbReference>
<keyword evidence="7" id="KW-0573">Peptidoglycan synthesis</keyword>
<organism evidence="14 15">
    <name type="scientific">Candidatus Caccovicinus merdipullorum</name>
    <dbReference type="NCBI Taxonomy" id="2840724"/>
    <lineage>
        <taxon>Bacteria</taxon>
        <taxon>Bacillati</taxon>
        <taxon>Bacillota</taxon>
        <taxon>Clostridia</taxon>
        <taxon>Eubacteriales</taxon>
        <taxon>Candidatus Caccovicinus</taxon>
    </lineage>
</organism>
<keyword evidence="4" id="KW-1003">Cell membrane</keyword>
<evidence type="ECO:0000259" key="12">
    <source>
        <dbReference type="Pfam" id="PF00905"/>
    </source>
</evidence>
<evidence type="ECO:0000256" key="1">
    <source>
        <dbReference type="ARBA" id="ARBA00004167"/>
    </source>
</evidence>
<dbReference type="Pfam" id="PF00905">
    <property type="entry name" value="Transpeptidase"/>
    <property type="match status" value="1"/>
</dbReference>
<evidence type="ECO:0000256" key="8">
    <source>
        <dbReference type="ARBA" id="ARBA00022989"/>
    </source>
</evidence>
<evidence type="ECO:0000256" key="5">
    <source>
        <dbReference type="ARBA" id="ARBA00022692"/>
    </source>
</evidence>
<dbReference type="GO" id="GO:0071555">
    <property type="term" value="P:cell wall organization"/>
    <property type="evidence" value="ECO:0007669"/>
    <property type="project" value="UniProtKB-KW"/>
</dbReference>
<name>A0A9D1GKY1_9FIRM</name>
<evidence type="ECO:0000256" key="10">
    <source>
        <dbReference type="ARBA" id="ARBA00023316"/>
    </source>
</evidence>
<keyword evidence="6" id="KW-0133">Cell shape</keyword>
<gene>
    <name evidence="14" type="ORF">IAB60_11240</name>
</gene>